<dbReference type="EMBL" id="MU155304">
    <property type="protein sequence ID" value="KAF9476167.1"/>
    <property type="molecule type" value="Genomic_DNA"/>
</dbReference>
<proteinExistence type="predicted"/>
<keyword evidence="2" id="KW-1185">Reference proteome</keyword>
<protein>
    <submittedName>
        <fullName evidence="1">Uncharacterized protein</fullName>
    </submittedName>
</protein>
<dbReference type="AlphaFoldDB" id="A0A9P6CRG1"/>
<comment type="caution">
    <text evidence="1">The sequence shown here is derived from an EMBL/GenBank/DDBJ whole genome shotgun (WGS) entry which is preliminary data.</text>
</comment>
<accession>A0A9P6CRG1</accession>
<sequence length="294" mass="33507">MVHSNVHIFLSPSSILAQETQLPSSMDRFFAPDSPEVRIKEKKARLRAHREIELAKARSANNLNGSSKRFAAIQSHSNEHLGAYYTHQNVVNDENPETIATYTRKAPNPPHRTPTIVHCREAPGRAQLTNMQLNKFIENVPSTNSSPFLISLFANVNSNLAYEHSPRSFPDPNLHLHPIVPLLRRRLPHMKVPLKWDLWVPPWDAEPRATRTTFDAWWEAEAISATVDRMIILIPCISKPVVVVRKSLGRAVRVEDILRAVFEVTSKNHVHGRWGGLEAVAGEMDIWELRIYKR</sequence>
<dbReference type="Proteomes" id="UP000807469">
    <property type="component" value="Unassembled WGS sequence"/>
</dbReference>
<reference evidence="1" key="1">
    <citation type="submission" date="2020-11" db="EMBL/GenBank/DDBJ databases">
        <authorList>
            <consortium name="DOE Joint Genome Institute"/>
            <person name="Ahrendt S."/>
            <person name="Riley R."/>
            <person name="Andreopoulos W."/>
            <person name="Labutti K."/>
            <person name="Pangilinan J."/>
            <person name="Ruiz-Duenas F.J."/>
            <person name="Barrasa J.M."/>
            <person name="Sanchez-Garcia M."/>
            <person name="Camarero S."/>
            <person name="Miyauchi S."/>
            <person name="Serrano A."/>
            <person name="Linde D."/>
            <person name="Babiker R."/>
            <person name="Drula E."/>
            <person name="Ayuso-Fernandez I."/>
            <person name="Pacheco R."/>
            <person name="Padilla G."/>
            <person name="Ferreira P."/>
            <person name="Barriuso J."/>
            <person name="Kellner H."/>
            <person name="Castanera R."/>
            <person name="Alfaro M."/>
            <person name="Ramirez L."/>
            <person name="Pisabarro A.G."/>
            <person name="Kuo A."/>
            <person name="Tritt A."/>
            <person name="Lipzen A."/>
            <person name="He G."/>
            <person name="Yan M."/>
            <person name="Ng V."/>
            <person name="Cullen D."/>
            <person name="Martin F."/>
            <person name="Rosso M.-N."/>
            <person name="Henrissat B."/>
            <person name="Hibbett D."/>
            <person name="Martinez A.T."/>
            <person name="Grigoriev I.V."/>
        </authorList>
    </citation>
    <scope>NUCLEOTIDE SEQUENCE</scope>
    <source>
        <strain evidence="1">CIRM-BRFM 674</strain>
    </source>
</reference>
<organism evidence="1 2">
    <name type="scientific">Pholiota conissans</name>
    <dbReference type="NCBI Taxonomy" id="109636"/>
    <lineage>
        <taxon>Eukaryota</taxon>
        <taxon>Fungi</taxon>
        <taxon>Dikarya</taxon>
        <taxon>Basidiomycota</taxon>
        <taxon>Agaricomycotina</taxon>
        <taxon>Agaricomycetes</taxon>
        <taxon>Agaricomycetidae</taxon>
        <taxon>Agaricales</taxon>
        <taxon>Agaricineae</taxon>
        <taxon>Strophariaceae</taxon>
        <taxon>Pholiota</taxon>
    </lineage>
</organism>
<evidence type="ECO:0000313" key="2">
    <source>
        <dbReference type="Proteomes" id="UP000807469"/>
    </source>
</evidence>
<evidence type="ECO:0000313" key="1">
    <source>
        <dbReference type="EMBL" id="KAF9476167.1"/>
    </source>
</evidence>
<gene>
    <name evidence="1" type="ORF">BDN70DRAFT_935268</name>
</gene>
<name>A0A9P6CRG1_9AGAR</name>